<evidence type="ECO:0000313" key="2">
    <source>
        <dbReference type="Proteomes" id="UP000298277"/>
    </source>
</evidence>
<accession>A0A5F1YIM9</accession>
<keyword evidence="2" id="KW-1185">Reference proteome</keyword>
<reference evidence="1" key="1">
    <citation type="journal article" date="2019" name="PLoS Negl. Trop. Dis.">
        <title>Revisiting the worldwide diversity of Leptospira species in the environment.</title>
        <authorList>
            <person name="Vincent A.T."/>
            <person name="Schiettekatte O."/>
            <person name="Bourhy P."/>
            <person name="Veyrier F.J."/>
            <person name="Picardeau M."/>
        </authorList>
    </citation>
    <scope>NUCLEOTIDE SEQUENCE [LARGE SCALE GENOMIC DNA]</scope>
    <source>
        <strain evidence="1">201800299</strain>
    </source>
</reference>
<dbReference type="EMBL" id="RQFA01000010">
    <property type="protein sequence ID" value="TGK38471.1"/>
    <property type="molecule type" value="Genomic_DNA"/>
</dbReference>
<dbReference type="Proteomes" id="UP000298277">
    <property type="component" value="Unassembled WGS sequence"/>
</dbReference>
<sequence>MRIGYYFGAGISKESIPLALDLPTRLAYLANALELKFKFPEEMFDDAGDYIYGKKISNLSKEMFTDWREIAEECRGIPIDTYAIENKDQPEVLAKIKNVISSYFLVEQSIDHSANIEGYDSKISPRIRNFLSQLIKSVDSPTQLFNNPIIFSWNYDNQFELSFCKHIKSIYADEHKFRYALKLLNIIPGNENTDADSINIDNSHTIIKLNGSAGYLVPTDAYRKWNHYGQYLTYKNTEEMILRAIRHYGILKYSNSEIKNYIRFAFEKSGTINTYQRFVKDAASKIERLVVMGYSFPSDNNQIDSEVFESMTSIKEAILVDLSGRENILLERFKNRMKKDIAVRFSSNVGEIPVY</sequence>
<comment type="caution">
    <text evidence="1">The sequence shown here is derived from an EMBL/GenBank/DDBJ whole genome shotgun (WGS) entry which is preliminary data.</text>
</comment>
<name>A0A5F1YIM9_9LEPT</name>
<gene>
    <name evidence="1" type="ORF">EHQ17_02205</name>
</gene>
<proteinExistence type="predicted"/>
<evidence type="ECO:0000313" key="1">
    <source>
        <dbReference type="EMBL" id="TGK38471.1"/>
    </source>
</evidence>
<protein>
    <recommendedName>
        <fullName evidence="3">SIR2-like domain-containing protein</fullName>
    </recommendedName>
</protein>
<evidence type="ECO:0008006" key="3">
    <source>
        <dbReference type="Google" id="ProtNLM"/>
    </source>
</evidence>
<dbReference type="OrthoDB" id="319293at2"/>
<organism evidence="1 2">
    <name type="scientific">Leptospira gomenensis</name>
    <dbReference type="NCBI Taxonomy" id="2484974"/>
    <lineage>
        <taxon>Bacteria</taxon>
        <taxon>Pseudomonadati</taxon>
        <taxon>Spirochaetota</taxon>
        <taxon>Spirochaetia</taxon>
        <taxon>Leptospirales</taxon>
        <taxon>Leptospiraceae</taxon>
        <taxon>Leptospira</taxon>
    </lineage>
</organism>
<dbReference type="AlphaFoldDB" id="A0A5F1YIM9"/>
<dbReference type="RefSeq" id="WP_135595052.1">
    <property type="nucleotide sequence ID" value="NZ_RQEZ01000088.1"/>
</dbReference>